<keyword evidence="2" id="KW-1185">Reference proteome</keyword>
<reference evidence="1 2" key="1">
    <citation type="submission" date="2018-09" db="EMBL/GenBank/DDBJ databases">
        <authorList>
            <person name="Tagini F."/>
        </authorList>
    </citation>
    <scope>NUCLEOTIDE SEQUENCE [LARGE SCALE GENOMIC DNA]</scope>
    <source>
        <strain evidence="1 2">MK13</strain>
    </source>
</reference>
<organism evidence="1 2">
    <name type="scientific">Mycobacterium innocens</name>
    <dbReference type="NCBI Taxonomy" id="2341083"/>
    <lineage>
        <taxon>Bacteria</taxon>
        <taxon>Bacillati</taxon>
        <taxon>Actinomycetota</taxon>
        <taxon>Actinomycetes</taxon>
        <taxon>Mycobacteriales</taxon>
        <taxon>Mycobacteriaceae</taxon>
        <taxon>Mycobacterium</taxon>
    </lineage>
</organism>
<evidence type="ECO:0000313" key="1">
    <source>
        <dbReference type="EMBL" id="VBA47068.1"/>
    </source>
</evidence>
<dbReference type="RefSeq" id="WP_208649166.1">
    <property type="nucleotide sequence ID" value="NZ_UPHQ01000334.1"/>
</dbReference>
<protein>
    <submittedName>
        <fullName evidence="1">Uncharacterized protein</fullName>
    </submittedName>
</protein>
<sequence>MLSVGVDPAGVEQQLISGGLVCPDCGSRLAPWGHAAERFVRQTAESVRRIRPRRAICSRAGGCGRTHVLLPRFWLGRRVDPVAVIWAALLARAAGRGWRRICAAAGRPASTVRSWLARFAAHAESIRVGFARLERLAGVGADMDRLAPAGSPVADAVAQIGAGCAAVRRAAGSAVVEVSAAEVVAACSGGWLLGARPPAVTAAPINICPRL</sequence>
<name>A0A498QQH1_9MYCO</name>
<evidence type="ECO:0000313" key="2">
    <source>
        <dbReference type="Proteomes" id="UP000267289"/>
    </source>
</evidence>
<dbReference type="Proteomes" id="UP000267289">
    <property type="component" value="Unassembled WGS sequence"/>
</dbReference>
<gene>
    <name evidence="1" type="ORF">LAUMK13_05766</name>
</gene>
<dbReference type="EMBL" id="UPHQ01000334">
    <property type="protein sequence ID" value="VBA47068.1"/>
    <property type="molecule type" value="Genomic_DNA"/>
</dbReference>
<accession>A0A498QQH1</accession>
<dbReference type="AlphaFoldDB" id="A0A498QQH1"/>
<proteinExistence type="predicted"/>